<dbReference type="AlphaFoldDB" id="A0A6I6GLC4"/>
<keyword evidence="2" id="KW-1185">Reference proteome</keyword>
<dbReference type="InterPro" id="IPR036291">
    <property type="entry name" value="NAD(P)-bd_dom_sf"/>
</dbReference>
<sequence>MIVALLGATGLTGQLTLERLLQHDAVTSVIVFGRRTSPVTHHKLQQLQLQALPDTLPAVDAFICCIGTTIKKAGSKAAFIEVDRTLPVQLATQLHARGCSCMAVVSSMSASPTSPFFYTRVKGDMEEDLKQIGFTSLHILRPSIIDGPRQENRPMEKFGLAFTKLMHPLMLGSLQHYKAIKATTIADGLLHTVLQHRPGQFTYLSADIPKIS</sequence>
<gene>
    <name evidence="1" type="ORF">GLV81_15120</name>
</gene>
<protein>
    <submittedName>
        <fullName evidence="1">Oxidoreductase</fullName>
    </submittedName>
</protein>
<dbReference type="PANTHER" id="PTHR14097">
    <property type="entry name" value="OXIDOREDUCTASE HTATIP2"/>
    <property type="match status" value="1"/>
</dbReference>
<evidence type="ECO:0000313" key="1">
    <source>
        <dbReference type="EMBL" id="QGW29265.1"/>
    </source>
</evidence>
<dbReference type="EMBL" id="CP046566">
    <property type="protein sequence ID" value="QGW29265.1"/>
    <property type="molecule type" value="Genomic_DNA"/>
</dbReference>
<name>A0A6I6GLC4_9BACT</name>
<evidence type="ECO:0000313" key="2">
    <source>
        <dbReference type="Proteomes" id="UP000426027"/>
    </source>
</evidence>
<dbReference type="PANTHER" id="PTHR14097:SF7">
    <property type="entry name" value="OXIDOREDUCTASE HTATIP2"/>
    <property type="match status" value="1"/>
</dbReference>
<reference evidence="1 2" key="1">
    <citation type="submission" date="2019-11" db="EMBL/GenBank/DDBJ databases">
        <authorList>
            <person name="Im W.T."/>
        </authorList>
    </citation>
    <scope>NUCLEOTIDE SEQUENCE [LARGE SCALE GENOMIC DNA]</scope>
    <source>
        <strain evidence="1 2">SB-02</strain>
    </source>
</reference>
<dbReference type="Proteomes" id="UP000426027">
    <property type="component" value="Chromosome"/>
</dbReference>
<dbReference type="InterPro" id="IPR014843">
    <property type="entry name" value="Him1/Fmp52"/>
</dbReference>
<dbReference type="Pfam" id="PF08732">
    <property type="entry name" value="HIM1"/>
    <property type="match status" value="1"/>
</dbReference>
<organism evidence="1 2">
    <name type="scientific">Phnomibacter ginsenosidimutans</name>
    <dbReference type="NCBI Taxonomy" id="2676868"/>
    <lineage>
        <taxon>Bacteria</taxon>
        <taxon>Pseudomonadati</taxon>
        <taxon>Bacteroidota</taxon>
        <taxon>Chitinophagia</taxon>
        <taxon>Chitinophagales</taxon>
        <taxon>Chitinophagaceae</taxon>
        <taxon>Phnomibacter</taxon>
    </lineage>
</organism>
<dbReference type="KEGG" id="fls:GLV81_15120"/>
<proteinExistence type="predicted"/>
<dbReference type="SUPFAM" id="SSF51735">
    <property type="entry name" value="NAD(P)-binding Rossmann-fold domains"/>
    <property type="match status" value="1"/>
</dbReference>
<dbReference type="Gene3D" id="3.40.50.720">
    <property type="entry name" value="NAD(P)-binding Rossmann-like Domain"/>
    <property type="match status" value="1"/>
</dbReference>
<dbReference type="RefSeq" id="WP_157479617.1">
    <property type="nucleotide sequence ID" value="NZ_CP046566.1"/>
</dbReference>
<accession>A0A6I6GLC4</accession>